<dbReference type="Proteomes" id="UP000225978">
    <property type="component" value="Segment"/>
</dbReference>
<keyword evidence="1" id="KW-0255">Endonuclease</keyword>
<protein>
    <submittedName>
        <fullName evidence="1">HNH homing endonuclease protein</fullName>
    </submittedName>
</protein>
<keyword evidence="1" id="KW-0378">Hydrolase</keyword>
<dbReference type="GO" id="GO:0004519">
    <property type="term" value="F:endonuclease activity"/>
    <property type="evidence" value="ECO:0007669"/>
    <property type="project" value="UniProtKB-KW"/>
</dbReference>
<evidence type="ECO:0000313" key="2">
    <source>
        <dbReference type="Proteomes" id="UP000225978"/>
    </source>
</evidence>
<keyword evidence="1" id="KW-0540">Nuclease</keyword>
<sequence>MSVCNIGFIGPGPYPTTVKGKQVKCYRLWVGMLGRCYNPKTRAYRWYGAKGVTVCDAWHDYQVFAAWCDGSNYFEGAQLDKDVLHIAGSKHYSPYTCKFVTPTENKVESRAKQYTFKDPQGNVVSVYNLRKFCRDNRLHPSHMAAIAKGKGKSHKGWTKA</sequence>
<gene>
    <name evidence="1" type="ORF">vBVspPpVa5_0055</name>
</gene>
<organism evidence="1 2">
    <name type="scientific">Vibrio phage vB_VspP_pVa5</name>
    <dbReference type="NCBI Taxonomy" id="1913109"/>
    <lineage>
        <taxon>Viruses</taxon>
        <taxon>Duplodnaviria</taxon>
        <taxon>Heunggongvirae</taxon>
        <taxon>Uroviricota</taxon>
        <taxon>Caudoviricetes</taxon>
        <taxon>Schitoviridae</taxon>
        <taxon>Pontosvirinae</taxon>
        <taxon>Galateavirus</taxon>
        <taxon>Galateavirus PVA5</taxon>
    </lineage>
</organism>
<accession>A0A1J0GV48</accession>
<dbReference type="EMBL" id="KX889068">
    <property type="protein sequence ID" value="APC46056.1"/>
    <property type="molecule type" value="Genomic_DNA"/>
</dbReference>
<evidence type="ECO:0000313" key="1">
    <source>
        <dbReference type="EMBL" id="APC46056.1"/>
    </source>
</evidence>
<proteinExistence type="predicted"/>
<keyword evidence="2" id="KW-1185">Reference proteome</keyword>
<dbReference type="InterPro" id="IPR036388">
    <property type="entry name" value="WH-like_DNA-bd_sf"/>
</dbReference>
<name>A0A1J0GV48_9CAUD</name>
<reference evidence="1 2" key="1">
    <citation type="journal article" date="2017" name="Viruses">
        <title>Stumbling across the Same Phage: Comparative Genomics of Widespread Temperate Phages Infecting the Fish Pathogen Vibrio anguillarum.</title>
        <authorList>
            <person name="Kalatzis P.G."/>
            <person name="Rorbo N.I."/>
            <person name="Castillo D."/>
            <person name="Mauritzen J.J."/>
            <person name="Jorgensen J."/>
            <person name="Kokkari C."/>
            <person name="Zhang F."/>
            <person name="Katharios P."/>
            <person name="Middelboe M."/>
        </authorList>
    </citation>
    <scope>NUCLEOTIDE SEQUENCE [LARGE SCALE GENOMIC DNA]</scope>
</reference>
<dbReference type="Gene3D" id="1.10.10.10">
    <property type="entry name" value="Winged helix-like DNA-binding domain superfamily/Winged helix DNA-binding domain"/>
    <property type="match status" value="1"/>
</dbReference>